<proteinExistence type="predicted"/>
<dbReference type="EMBL" id="FLKW01000010">
    <property type="protein sequence ID" value="SBN06410.1"/>
    <property type="molecule type" value="Genomic_DNA"/>
</dbReference>
<dbReference type="AlphaFoldDB" id="A0AB74ECR3"/>
<gene>
    <name evidence="1" type="ORF">WHOF_01083</name>
</gene>
<comment type="caution">
    <text evidence="1">The sequence shown here is derived from an EMBL/GenBank/DDBJ whole genome shotgun (WGS) entry which is preliminary data.</text>
</comment>
<reference evidence="1" key="1">
    <citation type="submission" date="2016-05" db="EMBL/GenBank/DDBJ databases">
        <authorList>
            <consortium name="Pathogen Informatics"/>
        </authorList>
    </citation>
    <scope>NUCLEOTIDE SEQUENCE</scope>
    <source>
        <strain evidence="1">WHO F</strain>
    </source>
</reference>
<organism evidence="1">
    <name type="scientific">Neisseria gonorrhoeae</name>
    <dbReference type="NCBI Taxonomy" id="485"/>
    <lineage>
        <taxon>Bacteria</taxon>
        <taxon>Pseudomonadati</taxon>
        <taxon>Pseudomonadota</taxon>
        <taxon>Betaproteobacteria</taxon>
        <taxon>Neisseriales</taxon>
        <taxon>Neisseriaceae</taxon>
        <taxon>Neisseria</taxon>
    </lineage>
</organism>
<sequence length="47" mass="5149">MNPNPFRFRLTALDEVGMPIGDGQIVGFERFWFDNDVADGLGSAAFG</sequence>
<accession>A0AB74ECR3</accession>
<protein>
    <submittedName>
        <fullName evidence="1">Uncharacterized protein</fullName>
    </submittedName>
</protein>
<evidence type="ECO:0000313" key="1">
    <source>
        <dbReference type="EMBL" id="SBN06410.1"/>
    </source>
</evidence>
<name>A0AB74ECR3_NEIGO</name>